<keyword evidence="1" id="KW-0472">Membrane</keyword>
<evidence type="ECO:0000313" key="2">
    <source>
        <dbReference type="EMBL" id="KRG55182.1"/>
    </source>
</evidence>
<keyword evidence="1" id="KW-1133">Transmembrane helix</keyword>
<evidence type="ECO:0000313" key="3">
    <source>
        <dbReference type="Proteomes" id="UP000051254"/>
    </source>
</evidence>
<dbReference type="RefSeq" id="WP_057667389.1">
    <property type="nucleotide sequence ID" value="NZ_LDJH01000027.1"/>
</dbReference>
<dbReference type="Pfam" id="PF09842">
    <property type="entry name" value="DUF2069"/>
    <property type="match status" value="1"/>
</dbReference>
<sequence length="116" mass="12625">MTSARPWLLIAALALQGSLYLAWLTQGRFVLATLLVFVAPPLLLALSALGRWRHARYLSSVAALGWFSHGVMRAWTDRPDNAAAWAALLLALLIIALASGRSARARLASRRKPTAH</sequence>
<dbReference type="STRING" id="266128.ABB25_12815"/>
<evidence type="ECO:0008006" key="4">
    <source>
        <dbReference type="Google" id="ProtNLM"/>
    </source>
</evidence>
<feature type="transmembrane region" description="Helical" evidence="1">
    <location>
        <begin position="57"/>
        <end position="76"/>
    </location>
</feature>
<comment type="caution">
    <text evidence="2">The sequence shown here is derived from an EMBL/GenBank/DDBJ whole genome shotgun (WGS) entry which is preliminary data.</text>
</comment>
<feature type="transmembrane region" description="Helical" evidence="1">
    <location>
        <begin position="7"/>
        <end position="23"/>
    </location>
</feature>
<evidence type="ECO:0000256" key="1">
    <source>
        <dbReference type="SAM" id="Phobius"/>
    </source>
</evidence>
<reference evidence="2 3" key="1">
    <citation type="submission" date="2015-05" db="EMBL/GenBank/DDBJ databases">
        <title>Genome sequencing and analysis of members of genus Stenotrophomonas.</title>
        <authorList>
            <person name="Patil P.P."/>
            <person name="Midha S."/>
            <person name="Patil P.B."/>
        </authorList>
    </citation>
    <scope>NUCLEOTIDE SEQUENCE [LARGE SCALE GENOMIC DNA]</scope>
    <source>
        <strain evidence="2 3">DSM 17805</strain>
    </source>
</reference>
<accession>A0A0R0BMQ2</accession>
<dbReference type="InterPro" id="IPR018643">
    <property type="entry name" value="DUF2069_membrane"/>
</dbReference>
<proteinExistence type="predicted"/>
<keyword evidence="1" id="KW-0812">Transmembrane</keyword>
<feature type="transmembrane region" description="Helical" evidence="1">
    <location>
        <begin position="82"/>
        <end position="103"/>
    </location>
</feature>
<gene>
    <name evidence="2" type="ORF">ABB25_12815</name>
</gene>
<keyword evidence="3" id="KW-1185">Reference proteome</keyword>
<dbReference type="OrthoDB" id="5957486at2"/>
<dbReference type="EMBL" id="LDJH01000027">
    <property type="protein sequence ID" value="KRG55182.1"/>
    <property type="molecule type" value="Genomic_DNA"/>
</dbReference>
<feature type="transmembrane region" description="Helical" evidence="1">
    <location>
        <begin position="29"/>
        <end position="50"/>
    </location>
</feature>
<name>A0A0R0BMQ2_9GAMM</name>
<dbReference type="PATRIC" id="fig|266128.3.peg.1616"/>
<organism evidence="2 3">
    <name type="scientific">Stenotrophomonas koreensis</name>
    <dbReference type="NCBI Taxonomy" id="266128"/>
    <lineage>
        <taxon>Bacteria</taxon>
        <taxon>Pseudomonadati</taxon>
        <taxon>Pseudomonadota</taxon>
        <taxon>Gammaproteobacteria</taxon>
        <taxon>Lysobacterales</taxon>
        <taxon>Lysobacteraceae</taxon>
        <taxon>Stenotrophomonas</taxon>
    </lineage>
</organism>
<protein>
    <recommendedName>
        <fullName evidence="4">Transmembrane protein</fullName>
    </recommendedName>
</protein>
<dbReference type="Proteomes" id="UP000051254">
    <property type="component" value="Unassembled WGS sequence"/>
</dbReference>
<dbReference type="AlphaFoldDB" id="A0A0R0BMQ2"/>